<comment type="caution">
    <text evidence="5">The sequence shown here is derived from an EMBL/GenBank/DDBJ whole genome shotgun (WGS) entry which is preliminary data.</text>
</comment>
<evidence type="ECO:0000313" key="5">
    <source>
        <dbReference type="EMBL" id="KAI9638419.1"/>
    </source>
</evidence>
<feature type="chain" id="PRO_5041429067" description="Yeast cell wall synthesis Kre9/Knh1-like N-terminal domain-containing protein" evidence="3">
    <location>
        <begin position="19"/>
        <end position="254"/>
    </location>
</feature>
<dbReference type="AlphaFoldDB" id="A0AA38HF29"/>
<feature type="compositionally biased region" description="Low complexity" evidence="2">
    <location>
        <begin position="194"/>
        <end position="218"/>
    </location>
</feature>
<organism evidence="5 6">
    <name type="scientific">Dioszegia hungarica</name>
    <dbReference type="NCBI Taxonomy" id="4972"/>
    <lineage>
        <taxon>Eukaryota</taxon>
        <taxon>Fungi</taxon>
        <taxon>Dikarya</taxon>
        <taxon>Basidiomycota</taxon>
        <taxon>Agaricomycotina</taxon>
        <taxon>Tremellomycetes</taxon>
        <taxon>Tremellales</taxon>
        <taxon>Bulleribasidiaceae</taxon>
        <taxon>Dioszegia</taxon>
    </lineage>
</organism>
<dbReference type="PANTHER" id="PTHR40633:SF1">
    <property type="entry name" value="GPI ANCHORED SERINE-THREONINE RICH PROTEIN (AFU_ORTHOLOGUE AFUA_1G03630)"/>
    <property type="match status" value="1"/>
</dbReference>
<name>A0AA38HF29_9TREE</name>
<dbReference type="PANTHER" id="PTHR40633">
    <property type="entry name" value="MATRIX PROTEIN, PUTATIVE (AFU_ORTHOLOGUE AFUA_8G05410)-RELATED"/>
    <property type="match status" value="1"/>
</dbReference>
<keyword evidence="6" id="KW-1185">Reference proteome</keyword>
<feature type="domain" description="Yeast cell wall synthesis Kre9/Knh1-like N-terminal" evidence="4">
    <location>
        <begin position="24"/>
        <end position="117"/>
    </location>
</feature>
<dbReference type="RefSeq" id="XP_052948196.1">
    <property type="nucleotide sequence ID" value="XM_053092169.1"/>
</dbReference>
<feature type="signal peptide" evidence="3">
    <location>
        <begin position="1"/>
        <end position="18"/>
    </location>
</feature>
<evidence type="ECO:0000313" key="6">
    <source>
        <dbReference type="Proteomes" id="UP001164286"/>
    </source>
</evidence>
<accession>A0AA38HF29</accession>
<dbReference type="Pfam" id="PF10342">
    <property type="entry name" value="Kre9_KNH"/>
    <property type="match status" value="1"/>
</dbReference>
<dbReference type="InterPro" id="IPR052982">
    <property type="entry name" value="SRP1/TIP1-like"/>
</dbReference>
<keyword evidence="1 3" id="KW-0732">Signal</keyword>
<reference evidence="5" key="1">
    <citation type="journal article" date="2022" name="G3 (Bethesda)">
        <title>High quality genome of the basidiomycete yeast Dioszegia hungarica PDD-24b-2 isolated from cloud water.</title>
        <authorList>
            <person name="Jarrige D."/>
            <person name="Haridas S."/>
            <person name="Bleykasten-Grosshans C."/>
            <person name="Joly M."/>
            <person name="Nadalig T."/>
            <person name="Sancelme M."/>
            <person name="Vuilleumier S."/>
            <person name="Grigoriev I.V."/>
            <person name="Amato P."/>
            <person name="Bringel F."/>
        </authorList>
    </citation>
    <scope>NUCLEOTIDE SEQUENCE</scope>
    <source>
        <strain evidence="5">PDD-24b-2</strain>
    </source>
</reference>
<dbReference type="Proteomes" id="UP001164286">
    <property type="component" value="Unassembled WGS sequence"/>
</dbReference>
<evidence type="ECO:0000256" key="2">
    <source>
        <dbReference type="SAM" id="MobiDB-lite"/>
    </source>
</evidence>
<evidence type="ECO:0000259" key="4">
    <source>
        <dbReference type="Pfam" id="PF10342"/>
    </source>
</evidence>
<dbReference type="EMBL" id="JAKWFO010000003">
    <property type="protein sequence ID" value="KAI9638419.1"/>
    <property type="molecule type" value="Genomic_DNA"/>
</dbReference>
<evidence type="ECO:0000256" key="1">
    <source>
        <dbReference type="ARBA" id="ARBA00022729"/>
    </source>
</evidence>
<evidence type="ECO:0000256" key="3">
    <source>
        <dbReference type="SAM" id="SignalP"/>
    </source>
</evidence>
<proteinExistence type="predicted"/>
<gene>
    <name evidence="5" type="ORF">MKK02DRAFT_42810</name>
</gene>
<dbReference type="InterPro" id="IPR018466">
    <property type="entry name" value="Kre9/Knh1-like_N"/>
</dbReference>
<protein>
    <recommendedName>
        <fullName evidence="4">Yeast cell wall synthesis Kre9/Knh1-like N-terminal domain-containing protein</fullName>
    </recommendedName>
</protein>
<feature type="region of interest" description="Disordered" evidence="2">
    <location>
        <begin position="189"/>
        <end position="218"/>
    </location>
</feature>
<dbReference type="GeneID" id="77731374"/>
<sequence length="254" mass="24895">MFALTALIALLSASAARAAVTPTSPESATVVRVGGQMNALWAADTTGTWTDMTVQLMTGDNLQMIPLSTLSTGIDGTKDTSHSWTVPNVSPTSKIYFLQFTRTGDPSSAQWTTRFTIASADGTTTPPTNSTTYTPAQGPVQWGIGAVVGGSGAASMPSSNSTSPSASAAAGVASGGVPVVLSSSTFATVPPPISSSSSSASSTTSSSSSSRSASASVSSANAAASSSKAAAGKLEVGGVMGMVLAMIGAAVVAA</sequence>